<organism evidence="4 5">
    <name type="scientific">Adineta steineri</name>
    <dbReference type="NCBI Taxonomy" id="433720"/>
    <lineage>
        <taxon>Eukaryota</taxon>
        <taxon>Metazoa</taxon>
        <taxon>Spiralia</taxon>
        <taxon>Gnathifera</taxon>
        <taxon>Rotifera</taxon>
        <taxon>Eurotatoria</taxon>
        <taxon>Bdelloidea</taxon>
        <taxon>Adinetida</taxon>
        <taxon>Adinetidae</taxon>
        <taxon>Adineta</taxon>
    </lineage>
</organism>
<evidence type="ECO:0000313" key="3">
    <source>
        <dbReference type="EMBL" id="CAF1042346.1"/>
    </source>
</evidence>
<dbReference type="EMBL" id="CAJNOM010000102">
    <property type="protein sequence ID" value="CAF1051294.1"/>
    <property type="molecule type" value="Genomic_DNA"/>
</dbReference>
<proteinExistence type="predicted"/>
<dbReference type="AlphaFoldDB" id="A0A814KHY1"/>
<dbReference type="Proteomes" id="UP000663877">
    <property type="component" value="Unassembled WGS sequence"/>
</dbReference>
<evidence type="ECO:0000313" key="2">
    <source>
        <dbReference type="EMBL" id="CAF0785475.1"/>
    </source>
</evidence>
<feature type="signal peptide" evidence="1">
    <location>
        <begin position="1"/>
        <end position="23"/>
    </location>
</feature>
<evidence type="ECO:0000256" key="1">
    <source>
        <dbReference type="SAM" id="SignalP"/>
    </source>
</evidence>
<comment type="caution">
    <text evidence="4">The sequence shown here is derived from an EMBL/GenBank/DDBJ whole genome shotgun (WGS) entry which is preliminary data.</text>
</comment>
<dbReference type="EMBL" id="CAJNOI010000010">
    <property type="protein sequence ID" value="CAF0785475.1"/>
    <property type="molecule type" value="Genomic_DNA"/>
</dbReference>
<gene>
    <name evidence="2" type="ORF">BJG266_LOCUS4380</name>
    <name evidence="3" type="ORF">QVE165_LOCUS17141</name>
    <name evidence="4" type="ORF">QVE165_LOCUS17629</name>
</gene>
<evidence type="ECO:0000313" key="5">
    <source>
        <dbReference type="Proteomes" id="UP000663832"/>
    </source>
</evidence>
<sequence length="199" mass="22951">MMSIRVFSCVLLLVTVIFAPVNPLPTVRSYLIKGRFQLMRSLEFAIFDAAGVKQQYRIESQFGTMENPKVVAYPSKEIVATLQEKFVNLMYNGIISILDPTSDEWISGKIYHKFLDDIFIEWNGHRVRILRKKGDDRSLFFRDEINGTILANSEKKSKFKYFSIKYDVKVFSDELPDAIYFLGIAVANEIAKRQSSRGK</sequence>
<keyword evidence="5" id="KW-1185">Reference proteome</keyword>
<accession>A0A814KHY1</accession>
<reference evidence="4" key="1">
    <citation type="submission" date="2021-02" db="EMBL/GenBank/DDBJ databases">
        <authorList>
            <person name="Nowell W R."/>
        </authorList>
    </citation>
    <scope>NUCLEOTIDE SEQUENCE</scope>
</reference>
<dbReference type="EMBL" id="CAJNOM010000098">
    <property type="protein sequence ID" value="CAF1042346.1"/>
    <property type="molecule type" value="Genomic_DNA"/>
</dbReference>
<feature type="chain" id="PRO_5036410374" evidence="1">
    <location>
        <begin position="24"/>
        <end position="199"/>
    </location>
</feature>
<evidence type="ECO:0000313" key="4">
    <source>
        <dbReference type="EMBL" id="CAF1051294.1"/>
    </source>
</evidence>
<name>A0A814KHY1_9BILA</name>
<keyword evidence="1" id="KW-0732">Signal</keyword>
<protein>
    <submittedName>
        <fullName evidence="4">Uncharacterized protein</fullName>
    </submittedName>
</protein>
<dbReference type="Proteomes" id="UP000663832">
    <property type="component" value="Unassembled WGS sequence"/>
</dbReference>